<evidence type="ECO:0000259" key="6">
    <source>
        <dbReference type="PROSITE" id="PS51935"/>
    </source>
</evidence>
<evidence type="ECO:0000256" key="3">
    <source>
        <dbReference type="ARBA" id="ARBA00022801"/>
    </source>
</evidence>
<evidence type="ECO:0000256" key="1">
    <source>
        <dbReference type="ARBA" id="ARBA00007074"/>
    </source>
</evidence>
<evidence type="ECO:0000256" key="4">
    <source>
        <dbReference type="ARBA" id="ARBA00022807"/>
    </source>
</evidence>
<reference evidence="7 8" key="1">
    <citation type="journal article" date="2019" name="Int. J. Syst. Evol. Microbiol.">
        <title>The Global Catalogue of Microorganisms (GCM) 10K type strain sequencing project: providing services to taxonomists for standard genome sequencing and annotation.</title>
        <authorList>
            <consortium name="The Broad Institute Genomics Platform"/>
            <consortium name="The Broad Institute Genome Sequencing Center for Infectious Disease"/>
            <person name="Wu L."/>
            <person name="Ma J."/>
        </authorList>
    </citation>
    <scope>NUCLEOTIDE SEQUENCE [LARGE SCALE GENOMIC DNA]</scope>
    <source>
        <strain evidence="7 8">JCM 14718</strain>
    </source>
</reference>
<name>A0ABN2IFC6_9ACTN</name>
<dbReference type="Pfam" id="PF00877">
    <property type="entry name" value="NLPC_P60"/>
    <property type="match status" value="1"/>
</dbReference>
<dbReference type="InterPro" id="IPR000064">
    <property type="entry name" value="NLP_P60_dom"/>
</dbReference>
<comment type="caution">
    <text evidence="7">The sequence shown here is derived from an EMBL/GenBank/DDBJ whole genome shotgun (WGS) entry which is preliminary data.</text>
</comment>
<dbReference type="Gene3D" id="6.10.250.3150">
    <property type="match status" value="1"/>
</dbReference>
<keyword evidence="5" id="KW-0175">Coiled coil</keyword>
<evidence type="ECO:0000256" key="5">
    <source>
        <dbReference type="SAM" id="Coils"/>
    </source>
</evidence>
<dbReference type="InterPro" id="IPR051794">
    <property type="entry name" value="PG_Endopeptidase_C40"/>
</dbReference>
<keyword evidence="4" id="KW-0788">Thiol protease</keyword>
<comment type="similarity">
    <text evidence="1">Belongs to the peptidase C40 family.</text>
</comment>
<feature type="coiled-coil region" evidence="5">
    <location>
        <begin position="45"/>
        <end position="79"/>
    </location>
</feature>
<dbReference type="PANTHER" id="PTHR47359:SF3">
    <property type="entry name" value="NLP_P60 DOMAIN-CONTAINING PROTEIN-RELATED"/>
    <property type="match status" value="1"/>
</dbReference>
<dbReference type="Proteomes" id="UP001500618">
    <property type="component" value="Unassembled WGS sequence"/>
</dbReference>
<proteinExistence type="inferred from homology"/>
<evidence type="ECO:0000256" key="2">
    <source>
        <dbReference type="ARBA" id="ARBA00022670"/>
    </source>
</evidence>
<dbReference type="RefSeq" id="WP_163572904.1">
    <property type="nucleotide sequence ID" value="NZ_BAAANY010000029.1"/>
</dbReference>
<keyword evidence="3" id="KW-0378">Hydrolase</keyword>
<feature type="domain" description="NlpC/P60" evidence="6">
    <location>
        <begin position="219"/>
        <end position="333"/>
    </location>
</feature>
<dbReference type="PROSITE" id="PS51935">
    <property type="entry name" value="NLPC_P60"/>
    <property type="match status" value="1"/>
</dbReference>
<dbReference type="PANTHER" id="PTHR47359">
    <property type="entry name" value="PEPTIDOGLYCAN DL-ENDOPEPTIDASE CWLO"/>
    <property type="match status" value="1"/>
</dbReference>
<organism evidence="7 8">
    <name type="scientific">Fodinicola feengrottensis</name>
    <dbReference type="NCBI Taxonomy" id="435914"/>
    <lineage>
        <taxon>Bacteria</taxon>
        <taxon>Bacillati</taxon>
        <taxon>Actinomycetota</taxon>
        <taxon>Actinomycetes</taxon>
        <taxon>Mycobacteriales</taxon>
        <taxon>Fodinicola</taxon>
    </lineage>
</organism>
<evidence type="ECO:0000313" key="7">
    <source>
        <dbReference type="EMBL" id="GAA1703828.1"/>
    </source>
</evidence>
<dbReference type="Gene3D" id="3.90.1720.10">
    <property type="entry name" value="endopeptidase domain like (from Nostoc punctiforme)"/>
    <property type="match status" value="1"/>
</dbReference>
<sequence>MSPLRSKEKLCFKESRHGAGVLAFLVGAAVVLAAAPVRADPAPTLRQVELAIGTLQAQMQTATEQYNQARDAMTAAQNSRLRLTRSMAALQPRLAVETERVGQFAATVYRGAGVGTMTTLLTSGSPDELLAELATLQVLNRQRRAGLNQLLAVRRTLTAQQAALLAAVSAQNRGMHAMATQQQAIQTDLARWQHLRDTYYPDAGRTADIYPEVYDGPATGAARIALTYAYAHMGSPYQWAADGPDSFDCSGLTLASWRAAGVSMPHSASGQYNAFPHVALSDLRPGDLVYYPHHIAIYAGDGYVVHAPQAGDVVRRVPMARAGGGVIGAVRPS</sequence>
<accession>A0ABN2IFC6</accession>
<dbReference type="SUPFAM" id="SSF54001">
    <property type="entry name" value="Cysteine proteinases"/>
    <property type="match status" value="1"/>
</dbReference>
<dbReference type="EMBL" id="BAAANY010000029">
    <property type="protein sequence ID" value="GAA1703828.1"/>
    <property type="molecule type" value="Genomic_DNA"/>
</dbReference>
<gene>
    <name evidence="7" type="ORF">GCM10009765_61330</name>
</gene>
<dbReference type="InterPro" id="IPR038765">
    <property type="entry name" value="Papain-like_cys_pep_sf"/>
</dbReference>
<keyword evidence="2" id="KW-0645">Protease</keyword>
<protein>
    <submittedName>
        <fullName evidence="7">C40 family peptidase</fullName>
    </submittedName>
</protein>
<evidence type="ECO:0000313" key="8">
    <source>
        <dbReference type="Proteomes" id="UP001500618"/>
    </source>
</evidence>
<keyword evidence="8" id="KW-1185">Reference proteome</keyword>